<evidence type="ECO:0000259" key="10">
    <source>
        <dbReference type="Pfam" id="PF02108"/>
    </source>
</evidence>
<keyword evidence="12" id="KW-1185">Reference proteome</keyword>
<evidence type="ECO:0000313" key="12">
    <source>
        <dbReference type="Proteomes" id="UP001157133"/>
    </source>
</evidence>
<evidence type="ECO:0000256" key="7">
    <source>
        <dbReference type="ARBA" id="ARBA00022795"/>
    </source>
</evidence>
<keyword evidence="9" id="KW-1006">Bacterial flagellum protein export</keyword>
<comment type="similarity">
    <text evidence="3">Belongs to the FliH family.</text>
</comment>
<evidence type="ECO:0000256" key="1">
    <source>
        <dbReference type="ARBA" id="ARBA00003041"/>
    </source>
</evidence>
<dbReference type="SUPFAM" id="SSF160527">
    <property type="entry name" value="V-type ATPase subunit E-like"/>
    <property type="match status" value="1"/>
</dbReference>
<proteinExistence type="inferred from homology"/>
<dbReference type="InterPro" id="IPR018035">
    <property type="entry name" value="Flagellar_FliH/T3SS_HrpE"/>
</dbReference>
<dbReference type="PANTHER" id="PTHR34982:SF1">
    <property type="entry name" value="FLAGELLAR ASSEMBLY PROTEIN FLIH"/>
    <property type="match status" value="1"/>
</dbReference>
<keyword evidence="11" id="KW-0282">Flagellum</keyword>
<dbReference type="Proteomes" id="UP001157133">
    <property type="component" value="Unassembled WGS sequence"/>
</dbReference>
<comment type="caution">
    <text evidence="11">The sequence shown here is derived from an EMBL/GenBank/DDBJ whole genome shotgun (WGS) entry which is preliminary data.</text>
</comment>
<dbReference type="RefSeq" id="WP_284208552.1">
    <property type="nucleotide sequence ID" value="NZ_BSSU01000013.1"/>
</dbReference>
<dbReference type="EMBL" id="BSSU01000013">
    <property type="protein sequence ID" value="GLX83149.1"/>
    <property type="molecule type" value="Genomic_DNA"/>
</dbReference>
<name>A0ABQ6H6Q7_9GAMM</name>
<evidence type="ECO:0000256" key="3">
    <source>
        <dbReference type="ARBA" id="ARBA00006602"/>
    </source>
</evidence>
<evidence type="ECO:0000313" key="11">
    <source>
        <dbReference type="EMBL" id="GLX83149.1"/>
    </source>
</evidence>
<dbReference type="PRINTS" id="PR01003">
    <property type="entry name" value="FLGFLIH"/>
</dbReference>
<reference evidence="11 12" key="1">
    <citation type="submission" date="2023-03" db="EMBL/GenBank/DDBJ databases">
        <title>Draft genome sequence of Thalassotalea eurytherma JCM 18482T.</title>
        <authorList>
            <person name="Sawabe T."/>
        </authorList>
    </citation>
    <scope>NUCLEOTIDE SEQUENCE [LARGE SCALE GENOMIC DNA]</scope>
    <source>
        <strain evidence="11 12">JCM 18482</strain>
    </source>
</reference>
<sequence length="261" mass="29048">MTKVTQKPSTRQILTNEEATTWGVPNVAVEVDESEKNALGLRKNWRYEPPEDNQEEEVAPLTAEDIEEIRKAAYEEGFSQGKEEGFASGYEEGKAQGHQEGVVSGNEEGLAQGLSQGEEQINQLANNWSLLVEELNEPMAKVTTNVEHQLLELVVQLTKAVTLQEGTINPDIIYQAIDKGMKALPSQESQTQIYLNPIDLKLVEAQFGGEFLQDKGWRLLPAPHIEQGGCQIENATSNIDLTLKARLKEVLDSFLQEALYQ</sequence>
<evidence type="ECO:0000256" key="9">
    <source>
        <dbReference type="ARBA" id="ARBA00023225"/>
    </source>
</evidence>
<keyword evidence="5" id="KW-0813">Transport</keyword>
<accession>A0ABQ6H6Q7</accession>
<keyword evidence="11" id="KW-0969">Cilium</keyword>
<keyword evidence="8" id="KW-0653">Protein transport</keyword>
<evidence type="ECO:0000256" key="2">
    <source>
        <dbReference type="ARBA" id="ARBA00004496"/>
    </source>
</evidence>
<dbReference type="NCBIfam" id="NF004270">
    <property type="entry name" value="PRK05687.2-1"/>
    <property type="match status" value="1"/>
</dbReference>
<evidence type="ECO:0000256" key="5">
    <source>
        <dbReference type="ARBA" id="ARBA00022448"/>
    </source>
</evidence>
<dbReference type="Pfam" id="PF02108">
    <property type="entry name" value="FliH"/>
    <property type="match status" value="1"/>
</dbReference>
<keyword evidence="11" id="KW-0966">Cell projection</keyword>
<dbReference type="InterPro" id="IPR000563">
    <property type="entry name" value="Flag_FliH"/>
</dbReference>
<keyword evidence="6" id="KW-0963">Cytoplasm</keyword>
<dbReference type="InterPro" id="IPR051472">
    <property type="entry name" value="T3SS_Stator/FliH"/>
</dbReference>
<comment type="subcellular location">
    <subcellularLocation>
        <location evidence="2">Cytoplasm</location>
    </subcellularLocation>
</comment>
<evidence type="ECO:0000256" key="4">
    <source>
        <dbReference type="ARBA" id="ARBA00016507"/>
    </source>
</evidence>
<feature type="domain" description="Flagellar assembly protein FliH/Type III secretion system HrpE" evidence="10">
    <location>
        <begin position="123"/>
        <end position="250"/>
    </location>
</feature>
<comment type="function">
    <text evidence="1">Needed for flagellar regrowth and assembly.</text>
</comment>
<evidence type="ECO:0000256" key="8">
    <source>
        <dbReference type="ARBA" id="ARBA00022927"/>
    </source>
</evidence>
<dbReference type="PANTHER" id="PTHR34982">
    <property type="entry name" value="YOP PROTEINS TRANSLOCATION PROTEIN L"/>
    <property type="match status" value="1"/>
</dbReference>
<evidence type="ECO:0000256" key="6">
    <source>
        <dbReference type="ARBA" id="ARBA00022490"/>
    </source>
</evidence>
<gene>
    <name evidence="11" type="primary">fliH</name>
    <name evidence="11" type="ORF">theurythT_26010</name>
</gene>
<organism evidence="11 12">
    <name type="scientific">Thalassotalea eurytherma</name>
    <dbReference type="NCBI Taxonomy" id="1144278"/>
    <lineage>
        <taxon>Bacteria</taxon>
        <taxon>Pseudomonadati</taxon>
        <taxon>Pseudomonadota</taxon>
        <taxon>Gammaproteobacteria</taxon>
        <taxon>Alteromonadales</taxon>
        <taxon>Colwelliaceae</taxon>
        <taxon>Thalassotalea</taxon>
    </lineage>
</organism>
<protein>
    <recommendedName>
        <fullName evidence="4">Flagellar assembly protein FliH</fullName>
    </recommendedName>
</protein>
<keyword evidence="7" id="KW-1005">Bacterial flagellum biogenesis</keyword>